<keyword evidence="1" id="KW-0812">Transmembrane</keyword>
<keyword evidence="1" id="KW-0472">Membrane</keyword>
<comment type="caution">
    <text evidence="2">The sequence shown here is derived from an EMBL/GenBank/DDBJ whole genome shotgun (WGS) entry which is preliminary data.</text>
</comment>
<dbReference type="EMBL" id="MU853333">
    <property type="protein sequence ID" value="KAK4116568.1"/>
    <property type="molecule type" value="Genomic_DNA"/>
</dbReference>
<reference evidence="2" key="1">
    <citation type="journal article" date="2023" name="Mol. Phylogenet. Evol.">
        <title>Genome-scale phylogeny and comparative genomics of the fungal order Sordariales.</title>
        <authorList>
            <person name="Hensen N."/>
            <person name="Bonometti L."/>
            <person name="Westerberg I."/>
            <person name="Brannstrom I.O."/>
            <person name="Guillou S."/>
            <person name="Cros-Aarteil S."/>
            <person name="Calhoun S."/>
            <person name="Haridas S."/>
            <person name="Kuo A."/>
            <person name="Mondo S."/>
            <person name="Pangilinan J."/>
            <person name="Riley R."/>
            <person name="LaButti K."/>
            <person name="Andreopoulos B."/>
            <person name="Lipzen A."/>
            <person name="Chen C."/>
            <person name="Yan M."/>
            <person name="Daum C."/>
            <person name="Ng V."/>
            <person name="Clum A."/>
            <person name="Steindorff A."/>
            <person name="Ohm R.A."/>
            <person name="Martin F."/>
            <person name="Silar P."/>
            <person name="Natvig D.O."/>
            <person name="Lalanne C."/>
            <person name="Gautier V."/>
            <person name="Ament-Velasquez S.L."/>
            <person name="Kruys A."/>
            <person name="Hutchinson M.I."/>
            <person name="Powell A.J."/>
            <person name="Barry K."/>
            <person name="Miller A.N."/>
            <person name="Grigoriev I.V."/>
            <person name="Debuchy R."/>
            <person name="Gladieux P."/>
            <person name="Hiltunen Thoren M."/>
            <person name="Johannesson H."/>
        </authorList>
    </citation>
    <scope>NUCLEOTIDE SEQUENCE</scope>
    <source>
        <strain evidence="2">CBS 508.74</strain>
    </source>
</reference>
<dbReference type="RefSeq" id="XP_064674138.1">
    <property type="nucleotide sequence ID" value="XM_064814358.1"/>
</dbReference>
<accession>A0AAN6TL97</accession>
<dbReference type="AlphaFoldDB" id="A0AAN6TL97"/>
<sequence>MSQDAFLFRPRLNQDSWYLVYSLEGWAPGSIQYTLMNEPVYPRPAAEGCRMKVADEDCIGFFPTHLPSLILSPVVGCLLTLVLAPGLATGLG</sequence>
<proteinExistence type="predicted"/>
<protein>
    <submittedName>
        <fullName evidence="2">Uncharacterized protein</fullName>
    </submittedName>
</protein>
<evidence type="ECO:0000313" key="3">
    <source>
        <dbReference type="Proteomes" id="UP001302812"/>
    </source>
</evidence>
<gene>
    <name evidence="2" type="ORF">N656DRAFT_774867</name>
</gene>
<keyword evidence="3" id="KW-1185">Reference proteome</keyword>
<name>A0AAN6TL97_9PEZI</name>
<organism evidence="2 3">
    <name type="scientific">Canariomyces notabilis</name>
    <dbReference type="NCBI Taxonomy" id="2074819"/>
    <lineage>
        <taxon>Eukaryota</taxon>
        <taxon>Fungi</taxon>
        <taxon>Dikarya</taxon>
        <taxon>Ascomycota</taxon>
        <taxon>Pezizomycotina</taxon>
        <taxon>Sordariomycetes</taxon>
        <taxon>Sordariomycetidae</taxon>
        <taxon>Sordariales</taxon>
        <taxon>Chaetomiaceae</taxon>
        <taxon>Canariomyces</taxon>
    </lineage>
</organism>
<evidence type="ECO:0000256" key="1">
    <source>
        <dbReference type="SAM" id="Phobius"/>
    </source>
</evidence>
<dbReference type="GeneID" id="89938483"/>
<dbReference type="Proteomes" id="UP001302812">
    <property type="component" value="Unassembled WGS sequence"/>
</dbReference>
<feature type="transmembrane region" description="Helical" evidence="1">
    <location>
        <begin position="70"/>
        <end position="91"/>
    </location>
</feature>
<reference evidence="2" key="2">
    <citation type="submission" date="2023-05" db="EMBL/GenBank/DDBJ databases">
        <authorList>
            <consortium name="Lawrence Berkeley National Laboratory"/>
            <person name="Steindorff A."/>
            <person name="Hensen N."/>
            <person name="Bonometti L."/>
            <person name="Westerberg I."/>
            <person name="Brannstrom I.O."/>
            <person name="Guillou S."/>
            <person name="Cros-Aarteil S."/>
            <person name="Calhoun S."/>
            <person name="Haridas S."/>
            <person name="Kuo A."/>
            <person name="Mondo S."/>
            <person name="Pangilinan J."/>
            <person name="Riley R."/>
            <person name="Labutti K."/>
            <person name="Andreopoulos B."/>
            <person name="Lipzen A."/>
            <person name="Chen C."/>
            <person name="Yanf M."/>
            <person name="Daum C."/>
            <person name="Ng V."/>
            <person name="Clum A."/>
            <person name="Ohm R."/>
            <person name="Martin F."/>
            <person name="Silar P."/>
            <person name="Natvig D."/>
            <person name="Lalanne C."/>
            <person name="Gautier V."/>
            <person name="Ament-Velasquez S.L."/>
            <person name="Kruys A."/>
            <person name="Hutchinson M.I."/>
            <person name="Powell A.J."/>
            <person name="Barry K."/>
            <person name="Miller A.N."/>
            <person name="Grigoriev I.V."/>
            <person name="Debuchy R."/>
            <person name="Gladieux P."/>
            <person name="Thoren M.H."/>
            <person name="Johannesson H."/>
        </authorList>
    </citation>
    <scope>NUCLEOTIDE SEQUENCE</scope>
    <source>
        <strain evidence="2">CBS 508.74</strain>
    </source>
</reference>
<keyword evidence="1" id="KW-1133">Transmembrane helix</keyword>
<evidence type="ECO:0000313" key="2">
    <source>
        <dbReference type="EMBL" id="KAK4116568.1"/>
    </source>
</evidence>